<dbReference type="GO" id="GO:0006508">
    <property type="term" value="P:proteolysis"/>
    <property type="evidence" value="ECO:0007669"/>
    <property type="project" value="InterPro"/>
</dbReference>
<gene>
    <name evidence="17" type="ORF">HQN60_08045</name>
</gene>
<dbReference type="Proteomes" id="UP000504844">
    <property type="component" value="Chromosome"/>
</dbReference>
<feature type="transmembrane region" description="Helical" evidence="13">
    <location>
        <begin position="176"/>
        <end position="198"/>
    </location>
</feature>
<dbReference type="GO" id="GO:0034040">
    <property type="term" value="F:ATPase-coupled lipid transmembrane transporter activity"/>
    <property type="evidence" value="ECO:0007669"/>
    <property type="project" value="TreeGrafter"/>
</dbReference>
<evidence type="ECO:0000259" key="15">
    <source>
        <dbReference type="PROSITE" id="PS50929"/>
    </source>
</evidence>
<dbReference type="InterPro" id="IPR027417">
    <property type="entry name" value="P-loop_NTPase"/>
</dbReference>
<evidence type="ECO:0000256" key="11">
    <source>
        <dbReference type="ARBA" id="ARBA00061173"/>
    </source>
</evidence>
<dbReference type="InterPro" id="IPR005074">
    <property type="entry name" value="Peptidase_C39"/>
</dbReference>
<organism evidence="17 18">
    <name type="scientific">Deefgea piscis</name>
    <dbReference type="NCBI Taxonomy" id="2739061"/>
    <lineage>
        <taxon>Bacteria</taxon>
        <taxon>Pseudomonadati</taxon>
        <taxon>Pseudomonadota</taxon>
        <taxon>Betaproteobacteria</taxon>
        <taxon>Neisseriales</taxon>
        <taxon>Chitinibacteraceae</taxon>
        <taxon>Deefgea</taxon>
    </lineage>
</organism>
<feature type="transmembrane region" description="Helical" evidence="13">
    <location>
        <begin position="394"/>
        <end position="419"/>
    </location>
</feature>
<keyword evidence="9 13" id="KW-0472">Membrane</keyword>
<comment type="function">
    <text evidence="10">Involved in the export of calmodulin-sensitive adenylate cyclase-hemolysin (cyclolysin).</text>
</comment>
<dbReference type="PANTHER" id="PTHR24221">
    <property type="entry name" value="ATP-BINDING CASSETTE SUB-FAMILY B"/>
    <property type="match status" value="1"/>
</dbReference>
<dbReference type="AlphaFoldDB" id="A0A6M8SVG4"/>
<evidence type="ECO:0000256" key="13">
    <source>
        <dbReference type="SAM" id="Phobius"/>
    </source>
</evidence>
<evidence type="ECO:0000256" key="9">
    <source>
        <dbReference type="ARBA" id="ARBA00023136"/>
    </source>
</evidence>
<dbReference type="Gene3D" id="3.90.70.10">
    <property type="entry name" value="Cysteine proteinases"/>
    <property type="match status" value="1"/>
</dbReference>
<dbReference type="Pfam" id="PF00005">
    <property type="entry name" value="ABC_tran"/>
    <property type="match status" value="1"/>
</dbReference>
<name>A0A6M8SVG4_9NEIS</name>
<dbReference type="GO" id="GO:0016887">
    <property type="term" value="F:ATP hydrolysis activity"/>
    <property type="evidence" value="ECO:0007669"/>
    <property type="project" value="InterPro"/>
</dbReference>
<keyword evidence="3" id="KW-1003">Cell membrane</keyword>
<evidence type="ECO:0000313" key="18">
    <source>
        <dbReference type="Proteomes" id="UP000504844"/>
    </source>
</evidence>
<keyword evidence="5" id="KW-0204">Cytolysis</keyword>
<comment type="similarity">
    <text evidence="11">Belongs to the ABC transporter superfamily. Cyclolysin exporter (TC 3.A.1.109.2) family.</text>
</comment>
<feature type="domain" description="ABC transporter" evidence="14">
    <location>
        <begin position="488"/>
        <end position="724"/>
    </location>
</feature>
<evidence type="ECO:0000256" key="12">
    <source>
        <dbReference type="ARBA" id="ARBA00072252"/>
    </source>
</evidence>
<dbReference type="GO" id="GO:0008233">
    <property type="term" value="F:peptidase activity"/>
    <property type="evidence" value="ECO:0007669"/>
    <property type="project" value="InterPro"/>
</dbReference>
<dbReference type="SUPFAM" id="SSF52540">
    <property type="entry name" value="P-loop containing nucleoside triphosphate hydrolases"/>
    <property type="match status" value="1"/>
</dbReference>
<keyword evidence="6" id="KW-0547">Nucleotide-binding</keyword>
<evidence type="ECO:0000256" key="1">
    <source>
        <dbReference type="ARBA" id="ARBA00004651"/>
    </source>
</evidence>
<dbReference type="InterPro" id="IPR036640">
    <property type="entry name" value="ABC1_TM_sf"/>
</dbReference>
<dbReference type="CDD" id="cd03245">
    <property type="entry name" value="ABCC_bacteriocin_exporters"/>
    <property type="match status" value="1"/>
</dbReference>
<proteinExistence type="inferred from homology"/>
<keyword evidence="7" id="KW-0067">ATP-binding</keyword>
<dbReference type="Gene3D" id="3.40.50.300">
    <property type="entry name" value="P-loop containing nucleotide triphosphate hydrolases"/>
    <property type="match status" value="1"/>
</dbReference>
<dbReference type="Pfam" id="PF00664">
    <property type="entry name" value="ABC_membrane"/>
    <property type="match status" value="1"/>
</dbReference>
<dbReference type="InterPro" id="IPR003593">
    <property type="entry name" value="AAA+_ATPase"/>
</dbReference>
<feature type="domain" description="ABC transmembrane type-1" evidence="15">
    <location>
        <begin position="176"/>
        <end position="454"/>
    </location>
</feature>
<dbReference type="GO" id="GO:0005524">
    <property type="term" value="F:ATP binding"/>
    <property type="evidence" value="ECO:0007669"/>
    <property type="project" value="UniProtKB-KW"/>
</dbReference>
<dbReference type="SMART" id="SM00382">
    <property type="entry name" value="AAA"/>
    <property type="match status" value="1"/>
</dbReference>
<evidence type="ECO:0000256" key="10">
    <source>
        <dbReference type="ARBA" id="ARBA00055355"/>
    </source>
</evidence>
<dbReference type="InterPro" id="IPR039421">
    <property type="entry name" value="Type_1_exporter"/>
</dbReference>
<dbReference type="InterPro" id="IPR017750">
    <property type="entry name" value="ATPase_T1SS"/>
</dbReference>
<protein>
    <recommendedName>
        <fullName evidence="12">Cyclolysin secretion/processing ATP-binding protein CyaB</fullName>
    </recommendedName>
</protein>
<dbReference type="CDD" id="cd18587">
    <property type="entry name" value="ABC_6TM_LapB_like"/>
    <property type="match status" value="1"/>
</dbReference>
<dbReference type="InterPro" id="IPR003439">
    <property type="entry name" value="ABC_transporter-like_ATP-bd"/>
</dbReference>
<evidence type="ECO:0000256" key="2">
    <source>
        <dbReference type="ARBA" id="ARBA00022448"/>
    </source>
</evidence>
<evidence type="ECO:0000313" key="17">
    <source>
        <dbReference type="EMBL" id="QKJ66659.1"/>
    </source>
</evidence>
<evidence type="ECO:0000256" key="8">
    <source>
        <dbReference type="ARBA" id="ARBA00022989"/>
    </source>
</evidence>
<reference evidence="17 18" key="1">
    <citation type="submission" date="2020-05" db="EMBL/GenBank/DDBJ databases">
        <title>Complete genome sequence of Deefgea sp. D17.</title>
        <authorList>
            <person name="Bae J.-W."/>
            <person name="Han J.E."/>
        </authorList>
    </citation>
    <scope>NUCLEOTIDE SEQUENCE [LARGE SCALE GENOMIC DNA]</scope>
    <source>
        <strain evidence="17 18">D17</strain>
    </source>
</reference>
<dbReference type="PROSITE" id="PS50893">
    <property type="entry name" value="ABC_TRANSPORTER_2"/>
    <property type="match status" value="1"/>
</dbReference>
<dbReference type="InterPro" id="IPR011527">
    <property type="entry name" value="ABC1_TM_dom"/>
</dbReference>
<evidence type="ECO:0000256" key="4">
    <source>
        <dbReference type="ARBA" id="ARBA00022692"/>
    </source>
</evidence>
<dbReference type="PROSITE" id="PS50929">
    <property type="entry name" value="ABC_TM1F"/>
    <property type="match status" value="1"/>
</dbReference>
<dbReference type="CDD" id="cd02421">
    <property type="entry name" value="Peptidase_C39_likeD"/>
    <property type="match status" value="1"/>
</dbReference>
<dbReference type="KEGG" id="dee:HQN60_08045"/>
<evidence type="ECO:0000256" key="5">
    <source>
        <dbReference type="ARBA" id="ARBA00022735"/>
    </source>
</evidence>
<dbReference type="FunFam" id="3.40.50.300:FF:000299">
    <property type="entry name" value="ABC transporter ATP-binding protein/permease"/>
    <property type="match status" value="1"/>
</dbReference>
<sequence>MDTNSAEFTTHESAIPHTAFIPNDPLTTCLIQLTRFYHRPFSAQTLTSGLPLQGNRLSAVLFARAASRAGLNARLQRRALSDIPELALPVVILLKDGGACVAIEREDTRWKILEAESSGGEQWIEAEQLEALYCGFVIFVKPSFQFDSRTQKKHIPRAEHWFWSSLRLCYPLYSHVLLAAGLINLFALILPLFTMNVYDRVVPNQIYDTLWVLAIGVILLLVFDFIIKVLRAYYIDLAGKRIDVMLSAQIFEHVLSLKTTSRPNSLGTMVSHFQEFEGFRDFITSATITVIVDIPFVILFLLVIFWLGGWLVLIPIVCIPLIVGLSLILQRPLGEIIQQSFRVAAQKQASLIETLAGIESIKSCNAESIAQTRWEKIIGEFGHLAVRSRGFSSLIMIQASFIQQIATVAMVIAGVYLIGAHELTVGGLIACNLLLGRALSPFAQVASLISRYHQARAGLNGMEQVMQLDIERPKGQDFVHRPDFRGDIEFRNVSFSYPGEDVLALDNISFHISAGERVGIIGRIGSGKSTIEKMILGFHEPTRGAVWVDGVDVRQIDPAQLRHNIAYVPENVFLFHGSVKDNIVLAAPYIDDAMMLDAANIAGVTEFVSRHPKGFDMPVGERGIGLSGGQRQTIGIARALLLNPAIYVFDEVSSALDNRSEEQFKQRFAHRLDKNHTLLLITHRMSMLSLVDRLMVLDSGRLIADGPKADVLAMLAGGKLHAEK</sequence>
<comment type="subcellular location">
    <subcellularLocation>
        <location evidence="1">Cell membrane</location>
        <topology evidence="1">Multi-pass membrane protein</topology>
    </subcellularLocation>
</comment>
<keyword evidence="18" id="KW-1185">Reference proteome</keyword>
<evidence type="ECO:0000256" key="6">
    <source>
        <dbReference type="ARBA" id="ARBA00022741"/>
    </source>
</evidence>
<evidence type="ECO:0000259" key="16">
    <source>
        <dbReference type="PROSITE" id="PS50990"/>
    </source>
</evidence>
<accession>A0A6M8SVG4</accession>
<feature type="transmembrane region" description="Helical" evidence="13">
    <location>
        <begin position="210"/>
        <end position="230"/>
    </location>
</feature>
<dbReference type="RefSeq" id="WP_173533163.1">
    <property type="nucleotide sequence ID" value="NZ_CP054143.1"/>
</dbReference>
<dbReference type="PROSITE" id="PS50990">
    <property type="entry name" value="PEPTIDASE_C39"/>
    <property type="match status" value="1"/>
</dbReference>
<feature type="transmembrane region" description="Helical" evidence="13">
    <location>
        <begin position="310"/>
        <end position="329"/>
    </location>
</feature>
<evidence type="ECO:0000256" key="7">
    <source>
        <dbReference type="ARBA" id="ARBA00022840"/>
    </source>
</evidence>
<dbReference type="GO" id="GO:0005886">
    <property type="term" value="C:plasma membrane"/>
    <property type="evidence" value="ECO:0007669"/>
    <property type="project" value="UniProtKB-SubCell"/>
</dbReference>
<dbReference type="SUPFAM" id="SSF90123">
    <property type="entry name" value="ABC transporter transmembrane region"/>
    <property type="match status" value="1"/>
</dbReference>
<keyword evidence="2" id="KW-0813">Transport</keyword>
<keyword evidence="4 13" id="KW-0812">Transmembrane</keyword>
<feature type="transmembrane region" description="Helical" evidence="13">
    <location>
        <begin position="282"/>
        <end position="304"/>
    </location>
</feature>
<evidence type="ECO:0000256" key="3">
    <source>
        <dbReference type="ARBA" id="ARBA00022475"/>
    </source>
</evidence>
<dbReference type="GO" id="GO:0140359">
    <property type="term" value="F:ABC-type transporter activity"/>
    <property type="evidence" value="ECO:0007669"/>
    <property type="project" value="InterPro"/>
</dbReference>
<dbReference type="Pfam" id="PF03412">
    <property type="entry name" value="Peptidase_C39"/>
    <property type="match status" value="1"/>
</dbReference>
<feature type="domain" description="Peptidase C39" evidence="16">
    <location>
        <begin position="17"/>
        <end position="140"/>
    </location>
</feature>
<dbReference type="NCBIfam" id="TIGR03375">
    <property type="entry name" value="type_I_sec_LssB"/>
    <property type="match status" value="1"/>
</dbReference>
<keyword evidence="8 13" id="KW-1133">Transmembrane helix</keyword>
<evidence type="ECO:0000259" key="14">
    <source>
        <dbReference type="PROSITE" id="PS50893"/>
    </source>
</evidence>
<dbReference type="Gene3D" id="1.20.1560.10">
    <property type="entry name" value="ABC transporter type 1, transmembrane domain"/>
    <property type="match status" value="1"/>
</dbReference>
<keyword evidence="5" id="KW-0354">Hemolysis</keyword>
<dbReference type="EMBL" id="CP054143">
    <property type="protein sequence ID" value="QKJ66659.1"/>
    <property type="molecule type" value="Genomic_DNA"/>
</dbReference>
<dbReference type="GO" id="GO:0031640">
    <property type="term" value="P:killing of cells of another organism"/>
    <property type="evidence" value="ECO:0007669"/>
    <property type="project" value="UniProtKB-KW"/>
</dbReference>
<dbReference type="PANTHER" id="PTHR24221:SF248">
    <property type="entry name" value="ABC TRANSPORTER TRANSMEMBRANE REGION"/>
    <property type="match status" value="1"/>
</dbReference>